<evidence type="ECO:0000256" key="1">
    <source>
        <dbReference type="SAM" id="Phobius"/>
    </source>
</evidence>
<dbReference type="InterPro" id="IPR007539">
    <property type="entry name" value="DUF551"/>
</dbReference>
<dbReference type="Proteomes" id="UP000293154">
    <property type="component" value="Chromosome"/>
</dbReference>
<sequence length="76" mass="8905">MNIKLLIGKSFYSRMQLWFFINHTTTSLLFSINYNRVTKAWYDKKAGFSEDQNLETYGVTHWMPMPAAPAVRIINS</sequence>
<dbReference type="KEGG" id="prag:EKN56_06685"/>
<organism evidence="3 4">
    <name type="scientific">Limnobaculum zhutongyuii</name>
    <dbReference type="NCBI Taxonomy" id="2498113"/>
    <lineage>
        <taxon>Bacteria</taxon>
        <taxon>Pseudomonadati</taxon>
        <taxon>Pseudomonadota</taxon>
        <taxon>Gammaproteobacteria</taxon>
        <taxon>Enterobacterales</taxon>
        <taxon>Budviciaceae</taxon>
        <taxon>Limnobaculum</taxon>
    </lineage>
</organism>
<dbReference type="AlphaFoldDB" id="A0A411WIU5"/>
<proteinExistence type="predicted"/>
<protein>
    <submittedName>
        <fullName evidence="3">DUF551 domain-containing protein</fullName>
    </submittedName>
</protein>
<evidence type="ECO:0000313" key="4">
    <source>
        <dbReference type="Proteomes" id="UP000293154"/>
    </source>
</evidence>
<gene>
    <name evidence="3" type="ORF">EKN56_06685</name>
</gene>
<keyword evidence="1" id="KW-0472">Membrane</keyword>
<feature type="domain" description="DUF551" evidence="2">
    <location>
        <begin position="32"/>
        <end position="69"/>
    </location>
</feature>
<feature type="transmembrane region" description="Helical" evidence="1">
    <location>
        <begin position="15"/>
        <end position="35"/>
    </location>
</feature>
<name>A0A411WIU5_9GAMM</name>
<evidence type="ECO:0000259" key="2">
    <source>
        <dbReference type="Pfam" id="PF04448"/>
    </source>
</evidence>
<dbReference type="OrthoDB" id="5678344at2"/>
<keyword evidence="1" id="KW-0812">Transmembrane</keyword>
<reference evidence="3 4" key="1">
    <citation type="submission" date="2019-03" db="EMBL/GenBank/DDBJ databases">
        <title>Pragia sp. nov. isolated from the gut tract of Carduelis flavirostris.</title>
        <authorList>
            <person name="Ge Y."/>
        </authorList>
    </citation>
    <scope>NUCLEOTIDE SEQUENCE [LARGE SCALE GENOMIC DNA]</scope>
    <source>
        <strain evidence="3 4">CF-458</strain>
    </source>
</reference>
<dbReference type="Pfam" id="PF04448">
    <property type="entry name" value="DUF551"/>
    <property type="match status" value="1"/>
</dbReference>
<keyword evidence="4" id="KW-1185">Reference proteome</keyword>
<dbReference type="EMBL" id="CP034752">
    <property type="protein sequence ID" value="QBH96109.1"/>
    <property type="molecule type" value="Genomic_DNA"/>
</dbReference>
<keyword evidence="1" id="KW-1133">Transmembrane helix</keyword>
<dbReference type="RefSeq" id="WP_130591061.1">
    <property type="nucleotide sequence ID" value="NZ_CP034752.1"/>
</dbReference>
<accession>A0A411WIU5</accession>
<evidence type="ECO:0000313" key="3">
    <source>
        <dbReference type="EMBL" id="QBH96109.1"/>
    </source>
</evidence>